<sequence>MPLTLAMALRTPLRATPARSTLTPLLRRHLSTPPPAPEASSSKSSSGPSATALFYRQLVPSMIACLSIGSIVYYALELTHSILDREVVVRELEEKVATLEGEVERLRVTGGASAAGSAEEKLFDGGKSWWKVW</sequence>
<proteinExistence type="predicted"/>
<feature type="region of interest" description="Disordered" evidence="1">
    <location>
        <begin position="21"/>
        <end position="49"/>
    </location>
</feature>
<organism evidence="2 3">
    <name type="scientific">Leucosporidium creatinivorum</name>
    <dbReference type="NCBI Taxonomy" id="106004"/>
    <lineage>
        <taxon>Eukaryota</taxon>
        <taxon>Fungi</taxon>
        <taxon>Dikarya</taxon>
        <taxon>Basidiomycota</taxon>
        <taxon>Pucciniomycotina</taxon>
        <taxon>Microbotryomycetes</taxon>
        <taxon>Leucosporidiales</taxon>
        <taxon>Leucosporidium</taxon>
    </lineage>
</organism>
<dbReference type="AlphaFoldDB" id="A0A1Y2FW14"/>
<keyword evidence="3" id="KW-1185">Reference proteome</keyword>
<dbReference type="EMBL" id="MCGR01000011">
    <property type="protein sequence ID" value="ORY88184.1"/>
    <property type="molecule type" value="Genomic_DNA"/>
</dbReference>
<accession>A0A1Y2FW14</accession>
<evidence type="ECO:0000256" key="1">
    <source>
        <dbReference type="SAM" id="MobiDB-lite"/>
    </source>
</evidence>
<dbReference type="InParanoid" id="A0A1Y2FW14"/>
<feature type="compositionally biased region" description="Low complexity" evidence="1">
    <location>
        <begin position="38"/>
        <end position="49"/>
    </location>
</feature>
<name>A0A1Y2FW14_9BASI</name>
<reference evidence="2 3" key="1">
    <citation type="submission" date="2016-07" db="EMBL/GenBank/DDBJ databases">
        <title>Pervasive Adenine N6-methylation of Active Genes in Fungi.</title>
        <authorList>
            <consortium name="DOE Joint Genome Institute"/>
            <person name="Mondo S.J."/>
            <person name="Dannebaum R.O."/>
            <person name="Kuo R.C."/>
            <person name="Labutti K."/>
            <person name="Haridas S."/>
            <person name="Kuo A."/>
            <person name="Salamov A."/>
            <person name="Ahrendt S.R."/>
            <person name="Lipzen A."/>
            <person name="Sullivan W."/>
            <person name="Andreopoulos W.B."/>
            <person name="Clum A."/>
            <person name="Lindquist E."/>
            <person name="Daum C."/>
            <person name="Ramamoorthy G.K."/>
            <person name="Gryganskyi A."/>
            <person name="Culley D."/>
            <person name="Magnuson J.K."/>
            <person name="James T.Y."/>
            <person name="O'Malley M.A."/>
            <person name="Stajich J.E."/>
            <person name="Spatafora J.W."/>
            <person name="Visel A."/>
            <person name="Grigoriev I.V."/>
        </authorList>
    </citation>
    <scope>NUCLEOTIDE SEQUENCE [LARGE SCALE GENOMIC DNA]</scope>
    <source>
        <strain evidence="2 3">62-1032</strain>
    </source>
</reference>
<comment type="caution">
    <text evidence="2">The sequence shown here is derived from an EMBL/GenBank/DDBJ whole genome shotgun (WGS) entry which is preliminary data.</text>
</comment>
<evidence type="ECO:0000313" key="2">
    <source>
        <dbReference type="EMBL" id="ORY88184.1"/>
    </source>
</evidence>
<evidence type="ECO:0000313" key="3">
    <source>
        <dbReference type="Proteomes" id="UP000193467"/>
    </source>
</evidence>
<gene>
    <name evidence="2" type="ORF">BCR35DRAFT_301696</name>
</gene>
<dbReference type="Proteomes" id="UP000193467">
    <property type="component" value="Unassembled WGS sequence"/>
</dbReference>
<protein>
    <submittedName>
        <fullName evidence="2">Uncharacterized protein</fullName>
    </submittedName>
</protein>
<dbReference type="OrthoDB" id="3359404at2759"/>